<dbReference type="SUPFAM" id="SSF57701">
    <property type="entry name" value="Zn2/Cys6 DNA-binding domain"/>
    <property type="match status" value="1"/>
</dbReference>
<reference evidence="2" key="1">
    <citation type="submission" date="2022-10" db="EMBL/GenBank/DDBJ databases">
        <title>Culturing micro-colonial fungi from biological soil crusts in the Mojave desert and describing Neophaeococcomyces mojavensis, and introducing the new genera and species Taxawa tesnikishii.</title>
        <authorList>
            <person name="Kurbessoian T."/>
            <person name="Stajich J.E."/>
        </authorList>
    </citation>
    <scope>NUCLEOTIDE SEQUENCE</scope>
    <source>
        <strain evidence="2">TK_1</strain>
    </source>
</reference>
<proteinExistence type="predicted"/>
<feature type="region of interest" description="Disordered" evidence="1">
    <location>
        <begin position="54"/>
        <end position="116"/>
    </location>
</feature>
<dbReference type="EMBL" id="JAPDRL010000100">
    <property type="protein sequence ID" value="KAJ9657469.1"/>
    <property type="molecule type" value="Genomic_DNA"/>
</dbReference>
<protein>
    <recommendedName>
        <fullName evidence="4">Zn(2)-C6 fungal-type domain-containing protein</fullName>
    </recommendedName>
</protein>
<comment type="caution">
    <text evidence="2">The sequence shown here is derived from an EMBL/GenBank/DDBJ whole genome shotgun (WGS) entry which is preliminary data.</text>
</comment>
<feature type="region of interest" description="Disordered" evidence="1">
    <location>
        <begin position="1"/>
        <end position="37"/>
    </location>
</feature>
<dbReference type="InterPro" id="IPR036864">
    <property type="entry name" value="Zn2-C6_fun-type_DNA-bd_sf"/>
</dbReference>
<evidence type="ECO:0000256" key="1">
    <source>
        <dbReference type="SAM" id="MobiDB-lite"/>
    </source>
</evidence>
<evidence type="ECO:0000313" key="2">
    <source>
        <dbReference type="EMBL" id="KAJ9657469.1"/>
    </source>
</evidence>
<keyword evidence="3" id="KW-1185">Reference proteome</keyword>
<feature type="compositionally biased region" description="Polar residues" evidence="1">
    <location>
        <begin position="59"/>
        <end position="71"/>
    </location>
</feature>
<name>A0ABQ9NGW1_9PEZI</name>
<feature type="compositionally biased region" description="Basic and acidic residues" evidence="1">
    <location>
        <begin position="12"/>
        <end position="25"/>
    </location>
</feature>
<evidence type="ECO:0000313" key="3">
    <source>
        <dbReference type="Proteomes" id="UP001172684"/>
    </source>
</evidence>
<feature type="compositionally biased region" description="Low complexity" evidence="1">
    <location>
        <begin position="95"/>
        <end position="108"/>
    </location>
</feature>
<accession>A0ABQ9NGW1</accession>
<organism evidence="2 3">
    <name type="scientific">Coniosporium apollinis</name>
    <dbReference type="NCBI Taxonomy" id="61459"/>
    <lineage>
        <taxon>Eukaryota</taxon>
        <taxon>Fungi</taxon>
        <taxon>Dikarya</taxon>
        <taxon>Ascomycota</taxon>
        <taxon>Pezizomycotina</taxon>
        <taxon>Dothideomycetes</taxon>
        <taxon>Dothideomycetes incertae sedis</taxon>
        <taxon>Coniosporium</taxon>
    </lineage>
</organism>
<dbReference type="Proteomes" id="UP001172684">
    <property type="component" value="Unassembled WGS sequence"/>
</dbReference>
<evidence type="ECO:0008006" key="4">
    <source>
        <dbReference type="Google" id="ProtNLM"/>
    </source>
</evidence>
<gene>
    <name evidence="2" type="ORF">H2201_008159</name>
</gene>
<sequence>MSYTLSTPSSKPRSDGSKPIKHDSSVPEAPATADDTEDLTITLLVKIPTLGDPFLKGSNPANSSPISTAFSPQPIWDSSPLRPDSNADSGDEWHSAPSSICSSPCASPLTKPTTEPIFDDSEEDLDVNLERLVESCLQCQLKCLPCNKGLPSCSRCLRVNGEGETCLAQRRLAISEMRVGLGIGGFVVLIRCGEREGEETWRAKLLQSEQERVDRLNWVLPSVHSPRGGWVHSRRQSRT</sequence>
<feature type="compositionally biased region" description="Polar residues" evidence="1">
    <location>
        <begin position="1"/>
        <end position="11"/>
    </location>
</feature>